<dbReference type="InterPro" id="IPR035919">
    <property type="entry name" value="EAL_sf"/>
</dbReference>
<name>A0ABW2UM79_9RHOB</name>
<dbReference type="InterPro" id="IPR029787">
    <property type="entry name" value="Nucleotide_cyclase"/>
</dbReference>
<dbReference type="PROSITE" id="PS50883">
    <property type="entry name" value="EAL"/>
    <property type="match status" value="1"/>
</dbReference>
<evidence type="ECO:0000256" key="1">
    <source>
        <dbReference type="SAM" id="Phobius"/>
    </source>
</evidence>
<dbReference type="SUPFAM" id="SSF55073">
    <property type="entry name" value="Nucleotide cyclase"/>
    <property type="match status" value="1"/>
</dbReference>
<dbReference type="SMART" id="SM00267">
    <property type="entry name" value="GGDEF"/>
    <property type="match status" value="1"/>
</dbReference>
<dbReference type="PANTHER" id="PTHR44757">
    <property type="entry name" value="DIGUANYLATE CYCLASE DGCP"/>
    <property type="match status" value="1"/>
</dbReference>
<feature type="transmembrane region" description="Helical" evidence="1">
    <location>
        <begin position="267"/>
        <end position="290"/>
    </location>
</feature>
<keyword evidence="1" id="KW-0472">Membrane</keyword>
<dbReference type="PANTHER" id="PTHR44757:SF2">
    <property type="entry name" value="BIOFILM ARCHITECTURE MAINTENANCE PROTEIN MBAA"/>
    <property type="match status" value="1"/>
</dbReference>
<dbReference type="Proteomes" id="UP001596516">
    <property type="component" value="Unassembled WGS sequence"/>
</dbReference>
<feature type="domain" description="GGDEF" evidence="3">
    <location>
        <begin position="337"/>
        <end position="470"/>
    </location>
</feature>
<dbReference type="InterPro" id="IPR052155">
    <property type="entry name" value="Biofilm_reg_signaling"/>
</dbReference>
<dbReference type="EMBL" id="JBHTFQ010000004">
    <property type="protein sequence ID" value="MFC7704317.1"/>
    <property type="molecule type" value="Genomic_DNA"/>
</dbReference>
<reference evidence="5" key="1">
    <citation type="journal article" date="2019" name="Int. J. Syst. Evol. Microbiol.">
        <title>The Global Catalogue of Microorganisms (GCM) 10K type strain sequencing project: providing services to taxonomists for standard genome sequencing and annotation.</title>
        <authorList>
            <consortium name="The Broad Institute Genomics Platform"/>
            <consortium name="The Broad Institute Genome Sequencing Center for Infectious Disease"/>
            <person name="Wu L."/>
            <person name="Ma J."/>
        </authorList>
    </citation>
    <scope>NUCLEOTIDE SEQUENCE [LARGE SCALE GENOMIC DNA]</scope>
    <source>
        <strain evidence="5">CGMCC 1.12750</strain>
    </source>
</reference>
<sequence length="732" mass="80354">MSFFRYPLSLSNQFLAAICVLMLSGIAGTLFLGVTAIRAADTEAAEHESRLALHRLKAEQEQLPVQQQSATIWDDAVRAAQSDNRQWLIENLGTWLQEYFGHDETMLVSPEGYLTYVWRDGTTVPPEDWGDRAPVLAALIGDMRREMRAASVGLADATEVIAHMSVGDLVTIGGRGSMVSIVPIVPDTDRLVQPVGREFLHVAVRYIDAALSERVAAPIELNQPRFLSEPPDDPTVRAVALADAQGRPIMWFAWNPSRPGMVLVRELVPAFALALAIGGMVVALLSWLLVNASVRLQRSEEKARHLALHDPLSGLPNRASFERHLTAALKDLAAGGPTVGLVCLDVDRFKLVNDSLGHPAGDELIRVVARRLQDALRPGDLPARLGGDEFAVVLRARSSEGQDRFCADLARRLSQPYELSGEVIHASASIGCVAADPVRPEEPDALMRKADFALYRAKRDGRARHRVFDSSMARTMLRRNDMERDLRRALQTGLELVTVYQPVFDGRGQFSGAASALRWNHPEQGTLGPELFVPLAEERGLVQALGQQALSRACKFAAEADLPEIAVDVSPIQLRDDQFPRKLTTILVATGLSPSRLELGLTPGGRQGEDEAMIRGIAEIKRLGVSVSVSNFETRFAALPAMRSLGIDTLRIDRTFVRRLEEDDYLLRVAQVMVDLARGVGMKVSADGVETAQEHALLLDLGCSRFRGQLFSEPMEPVQLMHRYCRPSPASA</sequence>
<accession>A0ABW2UM79</accession>
<evidence type="ECO:0000259" key="3">
    <source>
        <dbReference type="PROSITE" id="PS50887"/>
    </source>
</evidence>
<keyword evidence="1" id="KW-0812">Transmembrane</keyword>
<keyword evidence="1" id="KW-1133">Transmembrane helix</keyword>
<organism evidence="4 5">
    <name type="scientific">Plastorhodobacter daqingensis</name>
    <dbReference type="NCBI Taxonomy" id="1387281"/>
    <lineage>
        <taxon>Bacteria</taxon>
        <taxon>Pseudomonadati</taxon>
        <taxon>Pseudomonadota</taxon>
        <taxon>Alphaproteobacteria</taxon>
        <taxon>Rhodobacterales</taxon>
        <taxon>Paracoccaceae</taxon>
        <taxon>Plastorhodobacter</taxon>
    </lineage>
</organism>
<proteinExistence type="predicted"/>
<dbReference type="CDD" id="cd01949">
    <property type="entry name" value="GGDEF"/>
    <property type="match status" value="1"/>
</dbReference>
<evidence type="ECO:0000313" key="5">
    <source>
        <dbReference type="Proteomes" id="UP001596516"/>
    </source>
</evidence>
<dbReference type="InterPro" id="IPR043128">
    <property type="entry name" value="Rev_trsase/Diguanyl_cyclase"/>
</dbReference>
<dbReference type="Gene3D" id="3.30.70.270">
    <property type="match status" value="1"/>
</dbReference>
<dbReference type="CDD" id="cd01948">
    <property type="entry name" value="EAL"/>
    <property type="match status" value="1"/>
</dbReference>
<dbReference type="Pfam" id="PF05228">
    <property type="entry name" value="CHASE4"/>
    <property type="match status" value="1"/>
</dbReference>
<dbReference type="SUPFAM" id="SSF141868">
    <property type="entry name" value="EAL domain-like"/>
    <property type="match status" value="1"/>
</dbReference>
<protein>
    <submittedName>
        <fullName evidence="4">Bifunctional diguanylate cyclase/phosphodiesterase</fullName>
    </submittedName>
</protein>
<dbReference type="RefSeq" id="WP_377402371.1">
    <property type="nucleotide sequence ID" value="NZ_JBHTFQ010000004.1"/>
</dbReference>
<comment type="caution">
    <text evidence="4">The sequence shown here is derived from an EMBL/GenBank/DDBJ whole genome shotgun (WGS) entry which is preliminary data.</text>
</comment>
<evidence type="ECO:0000259" key="2">
    <source>
        <dbReference type="PROSITE" id="PS50883"/>
    </source>
</evidence>
<feature type="domain" description="EAL" evidence="2">
    <location>
        <begin position="479"/>
        <end position="728"/>
    </location>
</feature>
<dbReference type="InterPro" id="IPR007892">
    <property type="entry name" value="CHASE4"/>
</dbReference>
<evidence type="ECO:0000313" key="4">
    <source>
        <dbReference type="EMBL" id="MFC7704317.1"/>
    </source>
</evidence>
<dbReference type="InterPro" id="IPR001633">
    <property type="entry name" value="EAL_dom"/>
</dbReference>
<dbReference type="Pfam" id="PF00990">
    <property type="entry name" value="GGDEF"/>
    <property type="match status" value="1"/>
</dbReference>
<dbReference type="Pfam" id="PF00563">
    <property type="entry name" value="EAL"/>
    <property type="match status" value="1"/>
</dbReference>
<dbReference type="NCBIfam" id="TIGR00254">
    <property type="entry name" value="GGDEF"/>
    <property type="match status" value="1"/>
</dbReference>
<keyword evidence="5" id="KW-1185">Reference proteome</keyword>
<dbReference type="SMART" id="SM00052">
    <property type="entry name" value="EAL"/>
    <property type="match status" value="1"/>
</dbReference>
<gene>
    <name evidence="4" type="ORF">ACFQXB_08935</name>
</gene>
<dbReference type="PROSITE" id="PS50887">
    <property type="entry name" value="GGDEF"/>
    <property type="match status" value="1"/>
</dbReference>
<dbReference type="InterPro" id="IPR000160">
    <property type="entry name" value="GGDEF_dom"/>
</dbReference>
<dbReference type="Gene3D" id="3.20.20.450">
    <property type="entry name" value="EAL domain"/>
    <property type="match status" value="1"/>
</dbReference>